<dbReference type="InterPro" id="IPR026350">
    <property type="entry name" value="GxxExxY"/>
</dbReference>
<evidence type="ECO:0000313" key="2">
    <source>
        <dbReference type="Proteomes" id="UP000034516"/>
    </source>
</evidence>
<dbReference type="Proteomes" id="UP000034516">
    <property type="component" value="Unassembled WGS sequence"/>
</dbReference>
<reference evidence="1 2" key="1">
    <citation type="journal article" date="2015" name="Nature">
        <title>rRNA introns, odd ribosomes, and small enigmatic genomes across a large radiation of phyla.</title>
        <authorList>
            <person name="Brown C.T."/>
            <person name="Hug L.A."/>
            <person name="Thomas B.C."/>
            <person name="Sharon I."/>
            <person name="Castelle C.J."/>
            <person name="Singh A."/>
            <person name="Wilkins M.J."/>
            <person name="Williams K.H."/>
            <person name="Banfield J.F."/>
        </authorList>
    </citation>
    <scope>NUCLEOTIDE SEQUENCE [LARGE SCALE GENOMIC DNA]</scope>
</reference>
<organism evidence="1 2">
    <name type="scientific">Candidatus Kuenenbacteria bacterium GW2011_GWA2_42_15</name>
    <dbReference type="NCBI Taxonomy" id="1618677"/>
    <lineage>
        <taxon>Bacteria</taxon>
        <taxon>Candidatus Kueneniibacteriota</taxon>
    </lineage>
</organism>
<comment type="caution">
    <text evidence="1">The sequence shown here is derived from an EMBL/GenBank/DDBJ whole genome shotgun (WGS) entry which is preliminary data.</text>
</comment>
<dbReference type="EMBL" id="LCCW01000013">
    <property type="protein sequence ID" value="KKS42465.1"/>
    <property type="molecule type" value="Genomic_DNA"/>
</dbReference>
<sequence length="134" mass="15791">MSEKNFLYENESRLIYEACHDVWKEFAGAFKESVVDKSLAIACKSKGLQIESQKRINLFFKGERVGNYVIDQVVNDIIIIELKCKQFLTPEDIQQFWRYLKATKYKLGFLINFSPKRIEIIRRVYDTAREKLAA</sequence>
<protein>
    <recommendedName>
        <fullName evidence="3">GxxExxY protein</fullName>
    </recommendedName>
</protein>
<evidence type="ECO:0000313" key="1">
    <source>
        <dbReference type="EMBL" id="KKS42465.1"/>
    </source>
</evidence>
<evidence type="ECO:0008006" key="3">
    <source>
        <dbReference type="Google" id="ProtNLM"/>
    </source>
</evidence>
<name>A0A0G0Z110_9BACT</name>
<gene>
    <name evidence="1" type="ORF">UV02_C0013G0005</name>
</gene>
<proteinExistence type="predicted"/>
<dbReference type="Pfam" id="PF13366">
    <property type="entry name" value="PDDEXK_3"/>
    <property type="match status" value="1"/>
</dbReference>
<accession>A0A0G0Z110</accession>
<dbReference type="AlphaFoldDB" id="A0A0G0Z110"/>
<dbReference type="NCBIfam" id="TIGR04256">
    <property type="entry name" value="GxxExxY"/>
    <property type="match status" value="1"/>
</dbReference>